<evidence type="ECO:0000256" key="4">
    <source>
        <dbReference type="ARBA" id="ARBA00022840"/>
    </source>
</evidence>
<feature type="transmembrane region" description="Helical" evidence="5">
    <location>
        <begin position="6"/>
        <end position="23"/>
    </location>
</feature>
<dbReference type="GO" id="GO:0005524">
    <property type="term" value="F:ATP binding"/>
    <property type="evidence" value="ECO:0007669"/>
    <property type="project" value="UniProtKB-KW"/>
</dbReference>
<dbReference type="EMBL" id="FOJQ01000003">
    <property type="protein sequence ID" value="SFA40274.1"/>
    <property type="molecule type" value="Genomic_DNA"/>
</dbReference>
<accession>A0A1I0SL78</accession>
<dbReference type="SUPFAM" id="SSF52540">
    <property type="entry name" value="P-loop containing nucleoside triphosphate hydrolases"/>
    <property type="match status" value="1"/>
</dbReference>
<reference evidence="8" key="1">
    <citation type="submission" date="2016-10" db="EMBL/GenBank/DDBJ databases">
        <authorList>
            <person name="Varghese N."/>
            <person name="Submissions S."/>
        </authorList>
    </citation>
    <scope>NUCLEOTIDE SEQUENCE [LARGE SCALE GENOMIC DNA]</scope>
    <source>
        <strain evidence="8">K1</strain>
    </source>
</reference>
<evidence type="ECO:0000259" key="6">
    <source>
        <dbReference type="Pfam" id="PF13304"/>
    </source>
</evidence>
<sequence>MLDPYAAFLTLAVILFIQALFFSEGEKRLVTFATILAMKPNILLMDEPTAALDPKARRALIQLVRSLPHTRVVTTHDLDFVLECCERTIVLADGTIVYDGQTEAILTNEPFLHEHHLKLPLMLQ</sequence>
<keyword evidence="4 7" id="KW-0067">ATP-binding</keyword>
<keyword evidence="5" id="KW-0812">Transmembrane</keyword>
<keyword evidence="8" id="KW-1185">Reference proteome</keyword>
<evidence type="ECO:0000313" key="7">
    <source>
        <dbReference type="EMBL" id="SFA40274.1"/>
    </source>
</evidence>
<evidence type="ECO:0000313" key="8">
    <source>
        <dbReference type="Proteomes" id="UP000198979"/>
    </source>
</evidence>
<protein>
    <submittedName>
        <fullName evidence="7">Cobalt/nickel transport system ATP-binding protein</fullName>
    </submittedName>
</protein>
<feature type="domain" description="ATPase AAA-type core" evidence="6">
    <location>
        <begin position="22"/>
        <end position="80"/>
    </location>
</feature>
<dbReference type="Proteomes" id="UP000198979">
    <property type="component" value="Unassembled WGS sequence"/>
</dbReference>
<dbReference type="GO" id="GO:0043190">
    <property type="term" value="C:ATP-binding cassette (ABC) transporter complex"/>
    <property type="evidence" value="ECO:0007669"/>
    <property type="project" value="TreeGrafter"/>
</dbReference>
<dbReference type="GO" id="GO:0016887">
    <property type="term" value="F:ATP hydrolysis activity"/>
    <property type="evidence" value="ECO:0007669"/>
    <property type="project" value="InterPro"/>
</dbReference>
<keyword evidence="5" id="KW-0472">Membrane</keyword>
<organism evidence="7 8">
    <name type="scientific">Anoxybacillus pushchinoensis</name>
    <dbReference type="NCBI Taxonomy" id="150248"/>
    <lineage>
        <taxon>Bacteria</taxon>
        <taxon>Bacillati</taxon>
        <taxon>Bacillota</taxon>
        <taxon>Bacilli</taxon>
        <taxon>Bacillales</taxon>
        <taxon>Anoxybacillaceae</taxon>
        <taxon>Anoxybacillus</taxon>
    </lineage>
</organism>
<dbReference type="PANTHER" id="PTHR43553:SF24">
    <property type="entry name" value="ENERGY-COUPLING FACTOR TRANSPORTER ATP-BINDING PROTEIN ECFA1"/>
    <property type="match status" value="1"/>
</dbReference>
<gene>
    <name evidence="7" type="ORF">SAMN05216169_100344</name>
</gene>
<evidence type="ECO:0000256" key="1">
    <source>
        <dbReference type="ARBA" id="ARBA00005417"/>
    </source>
</evidence>
<dbReference type="AlphaFoldDB" id="A0A1I0SL78"/>
<dbReference type="GO" id="GO:0042626">
    <property type="term" value="F:ATPase-coupled transmembrane transporter activity"/>
    <property type="evidence" value="ECO:0007669"/>
    <property type="project" value="TreeGrafter"/>
</dbReference>
<keyword evidence="3" id="KW-0547">Nucleotide-binding</keyword>
<dbReference type="Pfam" id="PF13304">
    <property type="entry name" value="AAA_21"/>
    <property type="match status" value="1"/>
</dbReference>
<evidence type="ECO:0000256" key="5">
    <source>
        <dbReference type="SAM" id="Phobius"/>
    </source>
</evidence>
<dbReference type="InterPro" id="IPR050095">
    <property type="entry name" value="ECF_ABC_transporter_ATP-bd"/>
</dbReference>
<dbReference type="InterPro" id="IPR003959">
    <property type="entry name" value="ATPase_AAA_core"/>
</dbReference>
<dbReference type="STRING" id="150248.SAMN05216169_100344"/>
<dbReference type="PANTHER" id="PTHR43553">
    <property type="entry name" value="HEAVY METAL TRANSPORTER"/>
    <property type="match status" value="1"/>
</dbReference>
<keyword evidence="2" id="KW-0813">Transport</keyword>
<evidence type="ECO:0000256" key="2">
    <source>
        <dbReference type="ARBA" id="ARBA00022448"/>
    </source>
</evidence>
<comment type="similarity">
    <text evidence="1">Belongs to the ABC transporter superfamily.</text>
</comment>
<evidence type="ECO:0000256" key="3">
    <source>
        <dbReference type="ARBA" id="ARBA00022741"/>
    </source>
</evidence>
<proteinExistence type="inferred from homology"/>
<dbReference type="InterPro" id="IPR027417">
    <property type="entry name" value="P-loop_NTPase"/>
</dbReference>
<keyword evidence="5" id="KW-1133">Transmembrane helix</keyword>
<dbReference type="Gene3D" id="3.40.50.300">
    <property type="entry name" value="P-loop containing nucleotide triphosphate hydrolases"/>
    <property type="match status" value="1"/>
</dbReference>
<name>A0A1I0SL78_9BACL</name>